<keyword evidence="3" id="KW-1185">Reference proteome</keyword>
<dbReference type="AlphaFoldDB" id="A0A6V7HLG3"/>
<dbReference type="EMBL" id="CAJDYZ010013108">
    <property type="protein sequence ID" value="CAD1480923.1"/>
    <property type="molecule type" value="Genomic_DNA"/>
</dbReference>
<feature type="compositionally biased region" description="Basic and acidic residues" evidence="1">
    <location>
        <begin position="14"/>
        <end position="28"/>
    </location>
</feature>
<evidence type="ECO:0000313" key="3">
    <source>
        <dbReference type="Proteomes" id="UP000752696"/>
    </source>
</evidence>
<protein>
    <submittedName>
        <fullName evidence="2">Uncharacterized protein</fullName>
    </submittedName>
</protein>
<proteinExistence type="predicted"/>
<accession>A0A6V7HLG3</accession>
<evidence type="ECO:0000313" key="2">
    <source>
        <dbReference type="EMBL" id="CAD1480923.1"/>
    </source>
</evidence>
<gene>
    <name evidence="2" type="ORF">MHI_LOCUS970987</name>
</gene>
<organism evidence="2 3">
    <name type="scientific">Heterotrigona itama</name>
    <dbReference type="NCBI Taxonomy" id="395501"/>
    <lineage>
        <taxon>Eukaryota</taxon>
        <taxon>Metazoa</taxon>
        <taxon>Ecdysozoa</taxon>
        <taxon>Arthropoda</taxon>
        <taxon>Hexapoda</taxon>
        <taxon>Insecta</taxon>
        <taxon>Pterygota</taxon>
        <taxon>Neoptera</taxon>
        <taxon>Endopterygota</taxon>
        <taxon>Hymenoptera</taxon>
        <taxon>Apocrita</taxon>
        <taxon>Aculeata</taxon>
        <taxon>Apoidea</taxon>
        <taxon>Anthophila</taxon>
        <taxon>Apidae</taxon>
        <taxon>Heterotrigona</taxon>
    </lineage>
</organism>
<dbReference type="Proteomes" id="UP000752696">
    <property type="component" value="Unassembled WGS sequence"/>
</dbReference>
<evidence type="ECO:0000256" key="1">
    <source>
        <dbReference type="SAM" id="MobiDB-lite"/>
    </source>
</evidence>
<dbReference type="OrthoDB" id="423343at2759"/>
<feature type="non-terminal residue" evidence="2">
    <location>
        <position position="114"/>
    </location>
</feature>
<reference evidence="2" key="1">
    <citation type="submission" date="2020-07" db="EMBL/GenBank/DDBJ databases">
        <authorList>
            <person name="Nazaruddin N."/>
        </authorList>
    </citation>
    <scope>NUCLEOTIDE SEQUENCE</scope>
</reference>
<comment type="caution">
    <text evidence="2">The sequence shown here is derived from an EMBL/GenBank/DDBJ whole genome shotgun (WGS) entry which is preliminary data.</text>
</comment>
<sequence>ERPEIEAAALETEANEKGEKSEVAKPEPFESPPLKKGIIALWRARCITPYNPDLLPPEPIPLQEEVSVDSLVDKCSEDLAMAPEQYLKYEDEYEGEMRGYYNDTDYTRPSVETI</sequence>
<feature type="region of interest" description="Disordered" evidence="1">
    <location>
        <begin position="1"/>
        <end position="29"/>
    </location>
</feature>
<name>A0A6V7HLG3_9HYME</name>